<dbReference type="AlphaFoldDB" id="A0A4C1YX58"/>
<keyword evidence="3" id="KW-0378">Hydrolase</keyword>
<evidence type="ECO:0000256" key="2">
    <source>
        <dbReference type="ARBA" id="ARBA00022487"/>
    </source>
</evidence>
<dbReference type="InterPro" id="IPR019819">
    <property type="entry name" value="Carboxylesterase_B_CS"/>
</dbReference>
<dbReference type="STRING" id="151549.A0A4C1YX58"/>
<dbReference type="InterPro" id="IPR029058">
    <property type="entry name" value="AB_hydrolase_fold"/>
</dbReference>
<keyword evidence="4" id="KW-0325">Glycoprotein</keyword>
<dbReference type="PROSITE" id="PS00941">
    <property type="entry name" value="CARBOXYLESTERASE_B_2"/>
    <property type="match status" value="1"/>
</dbReference>
<dbReference type="InterPro" id="IPR002018">
    <property type="entry name" value="CarbesteraseB"/>
</dbReference>
<accession>A0A4C1YX58</accession>
<sequence length="674" mass="75089">MSDLIVEVTEGKLEGKACNTLNNVEYFAFRGIPYAKPPIGDLRFAGWVIGVMTPSQPESRSITVIKFESVSTGSRLFDPPPELEGKRKAGNVLATLVGLRVSIGSGVYLQYNARNYRSELPANELLCKLNAPRTFLLLLRVPILRHCEAFVTNVTAAEFHQHGAILPCSGGREHSLKAYLSHAPIDTKIPEPSEPWEGVRDATQNGNICAQLDKESGTIIGDEDCLYLNVYTPKLPADASTAMPVMVFIHGGGFLFGNGTKDEDHGPDFIIERNVVVVGINYRLGILGFLALDRKEAPGNMGLRDQVQALKWIKKNVAKFNGDPDNVTIFGISAGAASVEYLMLSPMARGLFHKAIAQSGSTLNHWTCNSDVKSLAFKIPLLKGKKITNGEDLYKYLKDLPLKDLVVTSLLALATDPYKGGIHFGFVPTIEKPNGWEPFLDKSTYELLVKGEFMNVPFISGFCSREGLLMFTHGLAKIEKVVKDKMLCEHLPFTMTEENETELENRLKAIYLEGSEPVKEMDDFAIDLFTDIDFFGGIYVAASLIARKNPSVYFYEFAYDGGLNYLKKRLGIDRTGACHGDDTGYIIKTHFLPEDVSDQDKMVRKRIVNMWTDFARTGDPTPKTDDVITTKWQPIAETGFSYLLIDEKLRMQEGLPLPNRAKLYQELYDKYCRT</sequence>
<keyword evidence="7" id="KW-1185">Reference proteome</keyword>
<evidence type="ECO:0000313" key="6">
    <source>
        <dbReference type="EMBL" id="GBP80678.1"/>
    </source>
</evidence>
<dbReference type="GO" id="GO:0052689">
    <property type="term" value="F:carboxylic ester hydrolase activity"/>
    <property type="evidence" value="ECO:0007669"/>
    <property type="project" value="UniProtKB-KW"/>
</dbReference>
<dbReference type="PANTHER" id="PTHR43142">
    <property type="entry name" value="CARBOXYLIC ESTER HYDROLASE"/>
    <property type="match status" value="1"/>
</dbReference>
<keyword evidence="2" id="KW-0719">Serine esterase</keyword>
<dbReference type="Proteomes" id="UP000299102">
    <property type="component" value="Unassembled WGS sequence"/>
</dbReference>
<evidence type="ECO:0000256" key="3">
    <source>
        <dbReference type="ARBA" id="ARBA00022801"/>
    </source>
</evidence>
<dbReference type="PANTHER" id="PTHR43142:SF1">
    <property type="entry name" value="CARBOXYLIC ESTER HYDROLASE"/>
    <property type="match status" value="1"/>
</dbReference>
<reference evidence="6 7" key="1">
    <citation type="journal article" date="2019" name="Commun. Biol.">
        <title>The bagworm genome reveals a unique fibroin gene that provides high tensile strength.</title>
        <authorList>
            <person name="Kono N."/>
            <person name="Nakamura H."/>
            <person name="Ohtoshi R."/>
            <person name="Tomita M."/>
            <person name="Numata K."/>
            <person name="Arakawa K."/>
        </authorList>
    </citation>
    <scope>NUCLEOTIDE SEQUENCE [LARGE SCALE GENOMIC DNA]</scope>
</reference>
<organism evidence="6 7">
    <name type="scientific">Eumeta variegata</name>
    <name type="common">Bagworm moth</name>
    <name type="synonym">Eumeta japonica</name>
    <dbReference type="NCBI Taxonomy" id="151549"/>
    <lineage>
        <taxon>Eukaryota</taxon>
        <taxon>Metazoa</taxon>
        <taxon>Ecdysozoa</taxon>
        <taxon>Arthropoda</taxon>
        <taxon>Hexapoda</taxon>
        <taxon>Insecta</taxon>
        <taxon>Pterygota</taxon>
        <taxon>Neoptera</taxon>
        <taxon>Endopterygota</taxon>
        <taxon>Lepidoptera</taxon>
        <taxon>Glossata</taxon>
        <taxon>Ditrysia</taxon>
        <taxon>Tineoidea</taxon>
        <taxon>Psychidae</taxon>
        <taxon>Oiketicinae</taxon>
        <taxon>Eumeta</taxon>
    </lineage>
</organism>
<proteinExistence type="inferred from homology"/>
<feature type="domain" description="Carboxylesterase type B" evidence="5">
    <location>
        <begin position="3"/>
        <end position="45"/>
    </location>
</feature>
<feature type="domain" description="Carboxylesterase type B" evidence="5">
    <location>
        <begin position="189"/>
        <end position="654"/>
    </location>
</feature>
<gene>
    <name evidence="6" type="ORF">EVAR_49844_1</name>
</gene>
<protein>
    <submittedName>
        <fullName evidence="6">Esterase FE4</fullName>
    </submittedName>
</protein>
<dbReference type="Pfam" id="PF00135">
    <property type="entry name" value="COesterase"/>
    <property type="match status" value="2"/>
</dbReference>
<dbReference type="EMBL" id="BGZK01001474">
    <property type="protein sequence ID" value="GBP80678.1"/>
    <property type="molecule type" value="Genomic_DNA"/>
</dbReference>
<evidence type="ECO:0000313" key="7">
    <source>
        <dbReference type="Proteomes" id="UP000299102"/>
    </source>
</evidence>
<evidence type="ECO:0000259" key="5">
    <source>
        <dbReference type="Pfam" id="PF00135"/>
    </source>
</evidence>
<dbReference type="OrthoDB" id="19653at2759"/>
<dbReference type="SUPFAM" id="SSF53474">
    <property type="entry name" value="alpha/beta-Hydrolases"/>
    <property type="match status" value="2"/>
</dbReference>
<name>A0A4C1YX58_EUMVA</name>
<dbReference type="Gene3D" id="3.40.50.1820">
    <property type="entry name" value="alpha/beta hydrolase"/>
    <property type="match status" value="2"/>
</dbReference>
<comment type="similarity">
    <text evidence="1">Belongs to the type-B carboxylesterase/lipase family.</text>
</comment>
<comment type="caution">
    <text evidence="6">The sequence shown here is derived from an EMBL/GenBank/DDBJ whole genome shotgun (WGS) entry which is preliminary data.</text>
</comment>
<evidence type="ECO:0000256" key="1">
    <source>
        <dbReference type="ARBA" id="ARBA00005964"/>
    </source>
</evidence>
<evidence type="ECO:0000256" key="4">
    <source>
        <dbReference type="ARBA" id="ARBA00023180"/>
    </source>
</evidence>